<proteinExistence type="inferred from homology"/>
<protein>
    <recommendedName>
        <fullName evidence="10">Beta-glucosidase</fullName>
    </recommendedName>
</protein>
<dbReference type="Proteomes" id="UP000631114">
    <property type="component" value="Unassembled WGS sequence"/>
</dbReference>
<organism evidence="8 9">
    <name type="scientific">Coptis chinensis</name>
    <dbReference type="NCBI Taxonomy" id="261450"/>
    <lineage>
        <taxon>Eukaryota</taxon>
        <taxon>Viridiplantae</taxon>
        <taxon>Streptophyta</taxon>
        <taxon>Embryophyta</taxon>
        <taxon>Tracheophyta</taxon>
        <taxon>Spermatophyta</taxon>
        <taxon>Magnoliopsida</taxon>
        <taxon>Ranunculales</taxon>
        <taxon>Ranunculaceae</taxon>
        <taxon>Coptidoideae</taxon>
        <taxon>Coptis</taxon>
    </lineage>
</organism>
<evidence type="ECO:0000256" key="4">
    <source>
        <dbReference type="PROSITE-ProRule" id="PRU10055"/>
    </source>
</evidence>
<dbReference type="AlphaFoldDB" id="A0A835M6Y5"/>
<dbReference type="PRINTS" id="PR00131">
    <property type="entry name" value="GLHYDRLASE1"/>
</dbReference>
<dbReference type="InterPro" id="IPR001360">
    <property type="entry name" value="Glyco_hydro_1"/>
</dbReference>
<comment type="similarity">
    <text evidence="1 5">Belongs to the glycosyl hydrolase 1 family.</text>
</comment>
<dbReference type="PANTHER" id="PTHR10353">
    <property type="entry name" value="GLYCOSYL HYDROLASE"/>
    <property type="match status" value="1"/>
</dbReference>
<dbReference type="PANTHER" id="PTHR10353:SF137">
    <property type="entry name" value="MYROSINASE 3-RELATED"/>
    <property type="match status" value="1"/>
</dbReference>
<dbReference type="Gene3D" id="3.20.20.80">
    <property type="entry name" value="Glycosidases"/>
    <property type="match status" value="1"/>
</dbReference>
<dbReference type="GO" id="GO:0008422">
    <property type="term" value="F:beta-glucosidase activity"/>
    <property type="evidence" value="ECO:0007669"/>
    <property type="project" value="UniProtKB-ARBA"/>
</dbReference>
<dbReference type="PROSITE" id="PS00653">
    <property type="entry name" value="GLYCOSYL_HYDROL_F1_2"/>
    <property type="match status" value="1"/>
</dbReference>
<dbReference type="EMBL" id="JADFTS010000003">
    <property type="protein sequence ID" value="KAF9612971.1"/>
    <property type="molecule type" value="Genomic_DNA"/>
</dbReference>
<feature type="active site" description="Nucleophile" evidence="4">
    <location>
        <position position="407"/>
    </location>
</feature>
<name>A0A835M6Y5_9MAGN</name>
<accession>A0A835M6Y5</accession>
<gene>
    <name evidence="8" type="ORF">IFM89_004674</name>
</gene>
<dbReference type="FunFam" id="3.20.20.80:FF:000020">
    <property type="entry name" value="Beta-glucosidase 12"/>
    <property type="match status" value="1"/>
</dbReference>
<evidence type="ECO:0008006" key="10">
    <source>
        <dbReference type="Google" id="ProtNLM"/>
    </source>
</evidence>
<evidence type="ECO:0000256" key="3">
    <source>
        <dbReference type="ARBA" id="ARBA00023295"/>
    </source>
</evidence>
<evidence type="ECO:0000256" key="1">
    <source>
        <dbReference type="ARBA" id="ARBA00010838"/>
    </source>
</evidence>
<evidence type="ECO:0000256" key="6">
    <source>
        <dbReference type="RuleBase" id="RU004468"/>
    </source>
</evidence>
<keyword evidence="3 6" id="KW-0326">Glycosidase</keyword>
<keyword evidence="7" id="KW-0732">Signal</keyword>
<reference evidence="8 9" key="1">
    <citation type="submission" date="2020-10" db="EMBL/GenBank/DDBJ databases">
        <title>The Coptis chinensis genome and diversification of protoberbering-type alkaloids.</title>
        <authorList>
            <person name="Wang B."/>
            <person name="Shu S."/>
            <person name="Song C."/>
            <person name="Liu Y."/>
        </authorList>
    </citation>
    <scope>NUCLEOTIDE SEQUENCE [LARGE SCALE GENOMIC DNA]</scope>
    <source>
        <strain evidence="8">HL-2020</strain>
        <tissue evidence="8">Leaf</tissue>
    </source>
</reference>
<evidence type="ECO:0000256" key="2">
    <source>
        <dbReference type="ARBA" id="ARBA00022801"/>
    </source>
</evidence>
<dbReference type="InterPro" id="IPR033132">
    <property type="entry name" value="GH_1_N_CS"/>
</dbReference>
<dbReference type="Pfam" id="PF00232">
    <property type="entry name" value="Glyco_hydro_1"/>
    <property type="match status" value="1"/>
</dbReference>
<evidence type="ECO:0000313" key="9">
    <source>
        <dbReference type="Proteomes" id="UP000631114"/>
    </source>
</evidence>
<dbReference type="InterPro" id="IPR017853">
    <property type="entry name" value="GH"/>
</dbReference>
<dbReference type="InterPro" id="IPR018120">
    <property type="entry name" value="Glyco_hydro_1_AS"/>
</dbReference>
<dbReference type="SUPFAM" id="SSF51445">
    <property type="entry name" value="(Trans)glycosidases"/>
    <property type="match status" value="1"/>
</dbReference>
<sequence>MGIAKLVHLVLDLLLMLNTIFVNEKADYDSSTFNRSFFPKNFTFGTASGSYQYEGAYNEDGRGPSNWDTFTREQPEKIADGSDGKVADDQYHRYKKDVALMKDMGMDAYRFSISWSRVLPNGKLSGGVNQKAIQHYNNLINELLSNEKIWSTQAISVLSNLGPLITKRLDFQNYAELCYKEFGDRVKHWTTLNEPRTFSDRGYNSGKHAPGRCSAPIGNCSAGNSGTEPYIAAHNQLIAHAAAVKVYKEKYQAVQKGKIGITLNSHWMVPISEASDDIDAAQRAIDFMFGWFIDPLTHGEYPKSMRLLVGKRLPIFSKTQSEMVKGSYDFIGLNYYTAQYATNVPCCRDIPASLLTDSQVNLTYVKNGIPIGPVAGSPWLHVYPRGILDLLLYTKQRYNNPTIYITENGVSEVDNNALSLEEALVDSMRRDYHHDHLSLALRAINEGVDLRGYFAWSLLDNFEWEAGYTIRFGLYYVDYKTLMRYPKLSSLWFKEFLLLKKNRNA</sequence>
<evidence type="ECO:0000256" key="5">
    <source>
        <dbReference type="RuleBase" id="RU003690"/>
    </source>
</evidence>
<keyword evidence="2 6" id="KW-0378">Hydrolase</keyword>
<evidence type="ECO:0000313" key="8">
    <source>
        <dbReference type="EMBL" id="KAF9612971.1"/>
    </source>
</evidence>
<keyword evidence="9" id="KW-1185">Reference proteome</keyword>
<dbReference type="GO" id="GO:0005975">
    <property type="term" value="P:carbohydrate metabolic process"/>
    <property type="evidence" value="ECO:0007669"/>
    <property type="project" value="InterPro"/>
</dbReference>
<evidence type="ECO:0000256" key="7">
    <source>
        <dbReference type="SAM" id="SignalP"/>
    </source>
</evidence>
<feature type="chain" id="PRO_5032519892" description="Beta-glucosidase" evidence="7">
    <location>
        <begin position="27"/>
        <end position="505"/>
    </location>
</feature>
<dbReference type="OrthoDB" id="65569at2759"/>
<comment type="caution">
    <text evidence="8">The sequence shown here is derived from an EMBL/GenBank/DDBJ whole genome shotgun (WGS) entry which is preliminary data.</text>
</comment>
<dbReference type="PROSITE" id="PS00572">
    <property type="entry name" value="GLYCOSYL_HYDROL_F1_1"/>
    <property type="match status" value="1"/>
</dbReference>
<feature type="signal peptide" evidence="7">
    <location>
        <begin position="1"/>
        <end position="26"/>
    </location>
</feature>